<dbReference type="AlphaFoldDB" id="A0A250X7K2"/>
<name>A0A250X7K2_9CHLO</name>
<organism evidence="1 2">
    <name type="scientific">Chlamydomonas eustigma</name>
    <dbReference type="NCBI Taxonomy" id="1157962"/>
    <lineage>
        <taxon>Eukaryota</taxon>
        <taxon>Viridiplantae</taxon>
        <taxon>Chlorophyta</taxon>
        <taxon>core chlorophytes</taxon>
        <taxon>Chlorophyceae</taxon>
        <taxon>CS clade</taxon>
        <taxon>Chlamydomonadales</taxon>
        <taxon>Chlamydomonadaceae</taxon>
        <taxon>Chlamydomonas</taxon>
    </lineage>
</organism>
<comment type="caution">
    <text evidence="1">The sequence shown here is derived from an EMBL/GenBank/DDBJ whole genome shotgun (WGS) entry which is preliminary data.</text>
</comment>
<protein>
    <submittedName>
        <fullName evidence="1">Uncharacterized protein</fullName>
    </submittedName>
</protein>
<evidence type="ECO:0000313" key="1">
    <source>
        <dbReference type="EMBL" id="GAX79063.1"/>
    </source>
</evidence>
<gene>
    <name evidence="1" type="ORF">CEUSTIGMA_g6503.t1</name>
</gene>
<proteinExistence type="predicted"/>
<reference evidence="1 2" key="1">
    <citation type="submission" date="2017-08" db="EMBL/GenBank/DDBJ databases">
        <title>Acidophilic green algal genome provides insights into adaptation to an acidic environment.</title>
        <authorList>
            <person name="Hirooka S."/>
            <person name="Hirose Y."/>
            <person name="Kanesaki Y."/>
            <person name="Higuchi S."/>
            <person name="Fujiwara T."/>
            <person name="Onuma R."/>
            <person name="Era A."/>
            <person name="Ohbayashi R."/>
            <person name="Uzuka A."/>
            <person name="Nozaki H."/>
            <person name="Yoshikawa H."/>
            <person name="Miyagishima S.Y."/>
        </authorList>
    </citation>
    <scope>NUCLEOTIDE SEQUENCE [LARGE SCALE GENOMIC DNA]</scope>
    <source>
        <strain evidence="1 2">NIES-2499</strain>
    </source>
</reference>
<accession>A0A250X7K2</accession>
<evidence type="ECO:0000313" key="2">
    <source>
        <dbReference type="Proteomes" id="UP000232323"/>
    </source>
</evidence>
<sequence length="265" mass="29700">MAQAGAAAPGAAKLPDGVRINEQVADEDGIPMKFARLLGSAGVQMSPKDQEELLAICDKLEAQGKLQKAANLLYPVYIGNRSNEALAPRWRDLIQKTNLQEVALQKQARERSQARRDKIDAAMGVNVAPRTDTQRYSDLKTQGILPDDGPNWHLGKLRPWRVKDAIDLGLKYQKQAEGVADPFKRIFLYEEACKMFNKVIEVKSTDEEARAHLATCCAAMNDEYVRLKKIKRVQRNTDPNMAMTIPGDFLRSKNSWVKEARAQPQ</sequence>
<keyword evidence="2" id="KW-1185">Reference proteome</keyword>
<dbReference type="Proteomes" id="UP000232323">
    <property type="component" value="Unassembled WGS sequence"/>
</dbReference>
<dbReference type="OrthoDB" id="10461053at2759"/>
<dbReference type="EMBL" id="BEGY01000038">
    <property type="protein sequence ID" value="GAX79063.1"/>
    <property type="molecule type" value="Genomic_DNA"/>
</dbReference>